<dbReference type="PANTHER" id="PTHR43512:SF7">
    <property type="entry name" value="TRANSLATION FACTOR GUF1, MITOCHONDRIAL"/>
    <property type="match status" value="1"/>
</dbReference>
<evidence type="ECO:0000256" key="2">
    <source>
        <dbReference type="ARBA" id="ARBA00022741"/>
    </source>
</evidence>
<sequence>MFNICSRNSITMRNGSSSHLISYLKLAATTSYTLIPQISNRRFLSVKSSLLIGLPSRRAFSIVFRRANSFQRQQKTISSNCHNCWRCHCGGYNSYSTSAKGSQAEGDDSTGFCINTSEFPPEKIRNFSIIAHIDHGKSTLADRLLELTGTISKSADNKQILDKLQVERERGITVKAQTASMVYQAKDGERYLLNLIDTPGHVDFSYEVSRSLSACDGVVLIVDANQGVQAQTVANFYLAFSKNLVIIPVLNKIDLKHARPDVVTEQLHGLFEIPSESVLRISAKMGIGIDDVLEAVVSRIPHPTGNRDLVTRALIFDSWYDRYKGVALLVAVVDGHLRLSQNITIAQSGKSYETKEIGVLHPDPTPLRTLYAGQVGYLYCNMRSIKEASVGGTIHPTNATVEILAGFKKAKPMVYAGVYPMDQSEHPMLRSALEKLLLNDSSVESKVESSAALGHGWRLGFLGVLHMDVFNQRLEQEYGAQVVLTAPNVPVKAKIFGAKNIKAYGGEIVTVNNPANLPDPVMIEEMSEPFVIGTIITPDVFLGEIMSLCMDRRGVQRDSRNIDSERIMMTFKLPLNEIVVDFYDKLKSITSGYASFDYEELGYEPSNLTIMDILLNGDLIPEMTSIVHVTKAKERGKAICARLKETIPRHQFQIAIQAAVGSRIIAREDIKALRKDVAAKLYGGDRTRRDKLLKRQSEGKKRMKMIGRIEMPRETFIKVLER</sequence>
<keyword evidence="6 8" id="KW-0342">GTP-binding</keyword>
<keyword evidence="8" id="KW-0648">Protein biosynthesis</keyword>
<dbReference type="SUPFAM" id="SSF54980">
    <property type="entry name" value="EF-G C-terminal domain-like"/>
    <property type="match status" value="2"/>
</dbReference>
<dbReference type="EMBL" id="CAXLJM020000007">
    <property type="protein sequence ID" value="CAL8073078.1"/>
    <property type="molecule type" value="Genomic_DNA"/>
</dbReference>
<accession>A0ABP1PQ28</accession>
<comment type="similarity">
    <text evidence="1">Belongs to the TRAFAC class translation factor GTPase superfamily. Classic translation factor GTPase family. LepA subfamily.</text>
</comment>
<dbReference type="HAMAP" id="MF_00071">
    <property type="entry name" value="LepA"/>
    <property type="match status" value="1"/>
</dbReference>
<keyword evidence="3 8" id="KW-0999">Mitochondrion inner membrane</keyword>
<dbReference type="Pfam" id="PF00679">
    <property type="entry name" value="EFG_C"/>
    <property type="match status" value="1"/>
</dbReference>
<comment type="subcellular location">
    <subcellularLocation>
        <location evidence="8">Mitochondrion inner membrane</location>
        <topology evidence="8">Peripheral membrane protein</topology>
        <orientation evidence="8">Matrix side</orientation>
    </subcellularLocation>
</comment>
<evidence type="ECO:0000256" key="3">
    <source>
        <dbReference type="ARBA" id="ARBA00022792"/>
    </source>
</evidence>
<dbReference type="InterPro" id="IPR000795">
    <property type="entry name" value="T_Tr_GTP-bd_dom"/>
</dbReference>
<evidence type="ECO:0000256" key="1">
    <source>
        <dbReference type="ARBA" id="ARBA00005454"/>
    </source>
</evidence>
<dbReference type="SUPFAM" id="SSF52540">
    <property type="entry name" value="P-loop containing nucleoside triphosphate hydrolases"/>
    <property type="match status" value="1"/>
</dbReference>
<dbReference type="NCBIfam" id="TIGR00231">
    <property type="entry name" value="small_GTP"/>
    <property type="match status" value="1"/>
</dbReference>
<dbReference type="PANTHER" id="PTHR43512">
    <property type="entry name" value="TRANSLATION FACTOR GUF1-RELATED"/>
    <property type="match status" value="1"/>
</dbReference>
<dbReference type="Pfam" id="PF06421">
    <property type="entry name" value="LepA_C"/>
    <property type="match status" value="1"/>
</dbReference>
<dbReference type="InterPro" id="IPR038363">
    <property type="entry name" value="LepA_C_sf"/>
</dbReference>
<dbReference type="CDD" id="cd01890">
    <property type="entry name" value="LepA"/>
    <property type="match status" value="1"/>
</dbReference>
<dbReference type="InterPro" id="IPR005225">
    <property type="entry name" value="Small_GTP-bd"/>
</dbReference>
<dbReference type="Pfam" id="PF00009">
    <property type="entry name" value="GTP_EFTU"/>
    <property type="match status" value="1"/>
</dbReference>
<dbReference type="PRINTS" id="PR00315">
    <property type="entry name" value="ELONGATNFCT"/>
</dbReference>
<gene>
    <name evidence="10" type="ORF">ODALV1_LOCUS2476</name>
</gene>
<feature type="domain" description="Tr-type G" evidence="9">
    <location>
        <begin position="122"/>
        <end position="304"/>
    </location>
</feature>
<dbReference type="InterPro" id="IPR006297">
    <property type="entry name" value="EF-4"/>
</dbReference>
<dbReference type="NCBIfam" id="TIGR01393">
    <property type="entry name" value="lepA"/>
    <property type="match status" value="1"/>
</dbReference>
<evidence type="ECO:0000313" key="11">
    <source>
        <dbReference type="Proteomes" id="UP001642540"/>
    </source>
</evidence>
<dbReference type="PROSITE" id="PS00301">
    <property type="entry name" value="G_TR_1"/>
    <property type="match status" value="1"/>
</dbReference>
<evidence type="ECO:0000256" key="4">
    <source>
        <dbReference type="ARBA" id="ARBA00022801"/>
    </source>
</evidence>
<dbReference type="Gene3D" id="3.30.70.870">
    <property type="entry name" value="Elongation Factor G (Translational Gtpase), domain 3"/>
    <property type="match status" value="1"/>
</dbReference>
<dbReference type="InterPro" id="IPR031157">
    <property type="entry name" value="G_TR_CS"/>
</dbReference>
<evidence type="ECO:0000313" key="10">
    <source>
        <dbReference type="EMBL" id="CAL8073078.1"/>
    </source>
</evidence>
<evidence type="ECO:0000259" key="9">
    <source>
        <dbReference type="PROSITE" id="PS51722"/>
    </source>
</evidence>
<dbReference type="Gene3D" id="3.40.50.300">
    <property type="entry name" value="P-loop containing nucleotide triphosphate hydrolases"/>
    <property type="match status" value="1"/>
</dbReference>
<feature type="binding site" evidence="8">
    <location>
        <begin position="131"/>
        <end position="138"/>
    </location>
    <ligand>
        <name>GTP</name>
        <dbReference type="ChEBI" id="CHEBI:37565"/>
    </ligand>
</feature>
<dbReference type="InterPro" id="IPR009000">
    <property type="entry name" value="Transl_B-barrel_sf"/>
</dbReference>
<dbReference type="CDD" id="cd03699">
    <property type="entry name" value="EF4_II"/>
    <property type="match status" value="1"/>
</dbReference>
<reference evidence="10 11" key="1">
    <citation type="submission" date="2024-08" db="EMBL/GenBank/DDBJ databases">
        <authorList>
            <person name="Cucini C."/>
            <person name="Frati F."/>
        </authorList>
    </citation>
    <scope>NUCLEOTIDE SEQUENCE [LARGE SCALE GENOMIC DNA]</scope>
</reference>
<name>A0ABP1PQ28_9HEXA</name>
<dbReference type="Gene3D" id="3.30.70.2570">
    <property type="entry name" value="Elongation factor 4, C-terminal domain"/>
    <property type="match status" value="1"/>
</dbReference>
<keyword evidence="4 8" id="KW-0378">Hydrolase</keyword>
<feature type="binding site" evidence="8">
    <location>
        <begin position="251"/>
        <end position="254"/>
    </location>
    <ligand>
        <name>GTP</name>
        <dbReference type="ChEBI" id="CHEBI:37565"/>
    </ligand>
</feature>
<dbReference type="EC" id="3.6.5.n1" evidence="8"/>
<dbReference type="InterPro" id="IPR035654">
    <property type="entry name" value="LepA_IV"/>
</dbReference>
<feature type="binding site" evidence="8">
    <location>
        <begin position="197"/>
        <end position="201"/>
    </location>
    <ligand>
        <name>GTP</name>
        <dbReference type="ChEBI" id="CHEBI:37565"/>
    </ligand>
</feature>
<dbReference type="SUPFAM" id="SSF50447">
    <property type="entry name" value="Translation proteins"/>
    <property type="match status" value="1"/>
</dbReference>
<protein>
    <recommendedName>
        <fullName evidence="8">Translation factor GUF1 homolog, mitochondrial</fullName>
        <ecNumber evidence="8">3.6.5.n1</ecNumber>
    </recommendedName>
    <alternativeName>
        <fullName evidence="8">Elongation factor 4 homolog</fullName>
        <shortName evidence="8">EF-4</shortName>
    </alternativeName>
    <alternativeName>
        <fullName evidence="8">GTPase GUF1 homolog</fullName>
    </alternativeName>
    <alternativeName>
        <fullName evidence="8">Ribosomal back-translocase</fullName>
    </alternativeName>
</protein>
<keyword evidence="7 8" id="KW-0472">Membrane</keyword>
<dbReference type="PROSITE" id="PS51722">
    <property type="entry name" value="G_TR_2"/>
    <property type="match status" value="1"/>
</dbReference>
<evidence type="ECO:0000256" key="7">
    <source>
        <dbReference type="ARBA" id="ARBA00023136"/>
    </source>
</evidence>
<proteinExistence type="inferred from homology"/>
<dbReference type="Proteomes" id="UP001642540">
    <property type="component" value="Unassembled WGS sequence"/>
</dbReference>
<comment type="similarity">
    <text evidence="8">Belongs to the GTP-binding elongation factor family. LepA subfamily.</text>
</comment>
<keyword evidence="11" id="KW-1185">Reference proteome</keyword>
<dbReference type="CDD" id="cd03709">
    <property type="entry name" value="lepA_C"/>
    <property type="match status" value="1"/>
</dbReference>
<organism evidence="10 11">
    <name type="scientific">Orchesella dallaii</name>
    <dbReference type="NCBI Taxonomy" id="48710"/>
    <lineage>
        <taxon>Eukaryota</taxon>
        <taxon>Metazoa</taxon>
        <taxon>Ecdysozoa</taxon>
        <taxon>Arthropoda</taxon>
        <taxon>Hexapoda</taxon>
        <taxon>Collembola</taxon>
        <taxon>Entomobryomorpha</taxon>
        <taxon>Entomobryoidea</taxon>
        <taxon>Orchesellidae</taxon>
        <taxon>Orchesellinae</taxon>
        <taxon>Orchesella</taxon>
    </lineage>
</organism>
<keyword evidence="5 8" id="KW-0496">Mitochondrion</keyword>
<dbReference type="Gene3D" id="3.30.70.240">
    <property type="match status" value="1"/>
</dbReference>
<dbReference type="InterPro" id="IPR027417">
    <property type="entry name" value="P-loop_NTPase"/>
</dbReference>
<dbReference type="InterPro" id="IPR000640">
    <property type="entry name" value="EFG_V-like"/>
</dbReference>
<comment type="catalytic activity">
    <reaction evidence="8">
        <text>GTP + H2O = GDP + phosphate + H(+)</text>
        <dbReference type="Rhea" id="RHEA:19669"/>
        <dbReference type="ChEBI" id="CHEBI:15377"/>
        <dbReference type="ChEBI" id="CHEBI:15378"/>
        <dbReference type="ChEBI" id="CHEBI:37565"/>
        <dbReference type="ChEBI" id="CHEBI:43474"/>
        <dbReference type="ChEBI" id="CHEBI:58189"/>
        <dbReference type="EC" id="3.6.5.n1"/>
    </reaction>
</comment>
<evidence type="ECO:0000256" key="5">
    <source>
        <dbReference type="ARBA" id="ARBA00023128"/>
    </source>
</evidence>
<evidence type="ECO:0000256" key="6">
    <source>
        <dbReference type="ARBA" id="ARBA00023134"/>
    </source>
</evidence>
<keyword evidence="2 8" id="KW-0547">Nucleotide-binding</keyword>
<dbReference type="Gene3D" id="2.40.30.10">
    <property type="entry name" value="Translation factors"/>
    <property type="match status" value="1"/>
</dbReference>
<evidence type="ECO:0000256" key="8">
    <source>
        <dbReference type="HAMAP-Rule" id="MF_03137"/>
    </source>
</evidence>
<dbReference type="InterPro" id="IPR013842">
    <property type="entry name" value="LepA_CTD"/>
</dbReference>
<comment type="function">
    <text evidence="8">Promotes mitochondrial protein synthesis. May act as a fidelity factor of the translation reaction, by catalyzing a one-codon backward translocation of tRNAs on improperly translocated ribosomes. Binds to mitochondrial ribosomes in a GTP-dependent manner.</text>
</comment>
<comment type="caution">
    <text evidence="10">The sequence shown here is derived from an EMBL/GenBank/DDBJ whole genome shotgun (WGS) entry which is preliminary data.</text>
</comment>
<dbReference type="InterPro" id="IPR035647">
    <property type="entry name" value="EFG_III/V"/>
</dbReference>